<name>A0A0K2V0V2_LEPSM</name>
<protein>
    <submittedName>
        <fullName evidence="1">Uncharacterized protein</fullName>
    </submittedName>
</protein>
<evidence type="ECO:0000313" key="1">
    <source>
        <dbReference type="EMBL" id="CDW44114.1"/>
    </source>
</evidence>
<sequence>GVGENSPRQNSLKFTRTHARDIGIVGGKSLVRLESPLLTPEMRETHLINSL</sequence>
<proteinExistence type="predicted"/>
<organism evidence="1">
    <name type="scientific">Lepeophtheirus salmonis</name>
    <name type="common">Salmon louse</name>
    <name type="synonym">Caligus salmonis</name>
    <dbReference type="NCBI Taxonomy" id="72036"/>
    <lineage>
        <taxon>Eukaryota</taxon>
        <taxon>Metazoa</taxon>
        <taxon>Ecdysozoa</taxon>
        <taxon>Arthropoda</taxon>
        <taxon>Crustacea</taxon>
        <taxon>Multicrustacea</taxon>
        <taxon>Hexanauplia</taxon>
        <taxon>Copepoda</taxon>
        <taxon>Siphonostomatoida</taxon>
        <taxon>Caligidae</taxon>
        <taxon>Lepeophtheirus</taxon>
    </lineage>
</organism>
<dbReference type="AlphaFoldDB" id="A0A0K2V0V2"/>
<reference evidence="1" key="1">
    <citation type="submission" date="2014-05" db="EMBL/GenBank/DDBJ databases">
        <authorList>
            <person name="Chronopoulou M."/>
        </authorList>
    </citation>
    <scope>NUCLEOTIDE SEQUENCE</scope>
    <source>
        <tissue evidence="1">Whole organism</tissue>
    </source>
</reference>
<dbReference type="EMBL" id="HACA01026753">
    <property type="protein sequence ID" value="CDW44114.1"/>
    <property type="molecule type" value="Transcribed_RNA"/>
</dbReference>
<accession>A0A0K2V0V2</accession>
<feature type="non-terminal residue" evidence="1">
    <location>
        <position position="1"/>
    </location>
</feature>